<proteinExistence type="predicted"/>
<evidence type="ECO:0000256" key="1">
    <source>
        <dbReference type="SAM" id="Phobius"/>
    </source>
</evidence>
<evidence type="ECO:0000313" key="2">
    <source>
        <dbReference type="EMBL" id="XAG20378.1"/>
    </source>
</evidence>
<sequence length="441" mass="50896">MLDKFFQFIVLNNQESNKCEVTIYNAIAFHNKSSKCKLIVEFLDEKRRRIKGIEHDDKSDFYKETDVLSQFWGANSRYDANIDEIIQAFNKENKVDHSDLYNHISSTKTDGVLGIEENKAEIKNIIIIPFKIKNEGSQLILKQDFCHKATEINSIISYGYWFKSKFNIEINTDQNGFSFISNIDFPDNAILKSPDFKTYIQTKKKYEIRRSSVDVKNSDDSKSGEIIKVFSQSKIKYFDEWANLGIYNSSLFKVNHGTAGGKVISEGGVRSISVKADMEDLEKPRRREINLLIFSIIFSLFTSFGFDRTRQTELSGFSDIFPDCSFLSIDALWLFVCLGVLLKFMFIKIAKVPKTLKVVLLLPVTLWFSSYLTIYQTEWMKEILAKPEEIPVGLIYHILYYCNAVVMVYMAISIMLIIVLRPKKAPDAKKGWNNIHQIFGV</sequence>
<keyword evidence="1" id="KW-0472">Membrane</keyword>
<feature type="transmembrane region" description="Helical" evidence="1">
    <location>
        <begin position="289"/>
        <end position="306"/>
    </location>
</feature>
<dbReference type="AlphaFoldDB" id="A0AAU6SK97"/>
<reference evidence="2" key="1">
    <citation type="submission" date="2022-03" db="EMBL/GenBank/DDBJ databases">
        <title>Sea Food Isolates.</title>
        <authorList>
            <person name="Li c."/>
        </authorList>
    </citation>
    <scope>NUCLEOTIDE SEQUENCE</scope>
    <source>
        <strain evidence="2">19PA01SH03</strain>
    </source>
</reference>
<feature type="transmembrane region" description="Helical" evidence="1">
    <location>
        <begin position="394"/>
        <end position="420"/>
    </location>
</feature>
<gene>
    <name evidence="2" type="ORF">MRN70_08530</name>
</gene>
<dbReference type="EMBL" id="CP095338">
    <property type="protein sequence ID" value="XAG20378.1"/>
    <property type="molecule type" value="Genomic_DNA"/>
</dbReference>
<organism evidence="2">
    <name type="scientific">bacterium 19PA01SH03</name>
    <dbReference type="NCBI Taxonomy" id="2920705"/>
    <lineage>
        <taxon>Bacteria</taxon>
    </lineage>
</organism>
<feature type="transmembrane region" description="Helical" evidence="1">
    <location>
        <begin position="358"/>
        <end position="374"/>
    </location>
</feature>
<accession>A0AAU6SK97</accession>
<keyword evidence="1" id="KW-1133">Transmembrane helix</keyword>
<name>A0AAU6SK97_UNCXX</name>
<protein>
    <submittedName>
        <fullName evidence="2">Uncharacterized protein</fullName>
    </submittedName>
</protein>
<feature type="transmembrane region" description="Helical" evidence="1">
    <location>
        <begin position="326"/>
        <end position="346"/>
    </location>
</feature>
<keyword evidence="1" id="KW-0812">Transmembrane</keyword>